<keyword evidence="2" id="KW-1185">Reference proteome</keyword>
<dbReference type="AlphaFoldDB" id="A0AA39CPM1"/>
<reference evidence="1" key="1">
    <citation type="submission" date="2022-10" db="EMBL/GenBank/DDBJ databases">
        <title>Culturing micro-colonial fungi from biological soil crusts in the Mojave desert and describing Neophaeococcomyces mojavensis, and introducing the new genera and species Taxawa tesnikishii.</title>
        <authorList>
            <person name="Kurbessoian T."/>
            <person name="Stajich J.E."/>
        </authorList>
    </citation>
    <scope>NUCLEOTIDE SEQUENCE</scope>
    <source>
        <strain evidence="1">TK_41</strain>
    </source>
</reference>
<evidence type="ECO:0000313" key="1">
    <source>
        <dbReference type="EMBL" id="KAJ9615382.1"/>
    </source>
</evidence>
<proteinExistence type="predicted"/>
<comment type="caution">
    <text evidence="1">The sequence shown here is derived from an EMBL/GenBank/DDBJ whole genome shotgun (WGS) entry which is preliminary data.</text>
</comment>
<gene>
    <name evidence="1" type="ORF">H2200_001457</name>
</gene>
<sequence>MADMARPASFLTIPAELRVMIWKLILPKVHYFGGYTHQRCPYYKKVEDETNSKRSPRLPPCPCNDRQLRPLYLCKSLYNEMKYVLERAEIEAEYTSPIHCALKPSMCGQIRTLILDQTVFPVVECGIGFLKNRDYDDFPKLFPRLKKIIMPEGLGDGLGLRFPSSLPMHIYSCLRSRNGPDAMPNADCTEIVCSDLEGAGYELPFWEMDLIIHKQDVSVVSSYRYTIQVAEHVVLDWPFVPDLDDMREIYRAERRSDIVWDKQSMRVLDIPDLRTEWWFDEWMREVENKEPSHISEIDWTAELGGWDLMDLLSRQDDKQRFWADVNEDSYSFH</sequence>
<name>A0AA39CPM1_9EURO</name>
<dbReference type="Proteomes" id="UP001172673">
    <property type="component" value="Unassembled WGS sequence"/>
</dbReference>
<accession>A0AA39CPM1</accession>
<dbReference type="EMBL" id="JAPDRK010000002">
    <property type="protein sequence ID" value="KAJ9615382.1"/>
    <property type="molecule type" value="Genomic_DNA"/>
</dbReference>
<evidence type="ECO:0000313" key="2">
    <source>
        <dbReference type="Proteomes" id="UP001172673"/>
    </source>
</evidence>
<protein>
    <submittedName>
        <fullName evidence="1">Uncharacterized protein</fullName>
    </submittedName>
</protein>
<organism evidence="1 2">
    <name type="scientific">Cladophialophora chaetospira</name>
    <dbReference type="NCBI Taxonomy" id="386627"/>
    <lineage>
        <taxon>Eukaryota</taxon>
        <taxon>Fungi</taxon>
        <taxon>Dikarya</taxon>
        <taxon>Ascomycota</taxon>
        <taxon>Pezizomycotina</taxon>
        <taxon>Eurotiomycetes</taxon>
        <taxon>Chaetothyriomycetidae</taxon>
        <taxon>Chaetothyriales</taxon>
        <taxon>Herpotrichiellaceae</taxon>
        <taxon>Cladophialophora</taxon>
    </lineage>
</organism>